<dbReference type="Proteomes" id="UP000034852">
    <property type="component" value="Unassembled WGS sequence"/>
</dbReference>
<protein>
    <submittedName>
        <fullName evidence="1">Uncharacterized protein</fullName>
    </submittedName>
</protein>
<accession>A0A0G0GYQ4</accession>
<dbReference type="EMBL" id="LBTH01000034">
    <property type="protein sequence ID" value="KKQ35147.1"/>
    <property type="molecule type" value="Genomic_DNA"/>
</dbReference>
<reference evidence="1 2" key="1">
    <citation type="journal article" date="2015" name="Nature">
        <title>rRNA introns, odd ribosomes, and small enigmatic genomes across a large radiation of phyla.</title>
        <authorList>
            <person name="Brown C.T."/>
            <person name="Hug L.A."/>
            <person name="Thomas B.C."/>
            <person name="Sharon I."/>
            <person name="Castelle C.J."/>
            <person name="Singh A."/>
            <person name="Wilkins M.J."/>
            <person name="Williams K.H."/>
            <person name="Banfield J.F."/>
        </authorList>
    </citation>
    <scope>NUCLEOTIDE SEQUENCE [LARGE SCALE GENOMIC DNA]</scope>
</reference>
<organism evidence="1 2">
    <name type="scientific">candidate division WS6 bacterium GW2011_GWA2_37_6</name>
    <dbReference type="NCBI Taxonomy" id="1619087"/>
    <lineage>
        <taxon>Bacteria</taxon>
        <taxon>Candidatus Dojkabacteria</taxon>
    </lineage>
</organism>
<evidence type="ECO:0000313" key="2">
    <source>
        <dbReference type="Proteomes" id="UP000034852"/>
    </source>
</evidence>
<evidence type="ECO:0000313" key="1">
    <source>
        <dbReference type="EMBL" id="KKQ35147.1"/>
    </source>
</evidence>
<proteinExistence type="predicted"/>
<gene>
    <name evidence="1" type="ORF">US52_C0034G0003</name>
</gene>
<comment type="caution">
    <text evidence="1">The sequence shown here is derived from an EMBL/GenBank/DDBJ whole genome shotgun (WGS) entry which is preliminary data.</text>
</comment>
<name>A0A0G0GYQ4_9BACT</name>
<sequence length="31" mass="3581">MLYSVIVAILTVQFNSFYEKPAHNIKIRATI</sequence>
<dbReference type="AlphaFoldDB" id="A0A0G0GYQ4"/>